<sequence>MSSKSNSVAPSSSITNLANKVINRIANNSNSNNNSNHNNSSHNTMEEEEDSGENEDDEDAGIIRCICNYTDDDGFTIQCERCLVWQHAVCVGIGQSNVPDKYLCELCSPRSVDRKRANEIQRRRNGTLERKREKSPSRKKPTVGRPRKQFGSANSALSDQNAAPGSTTSNSKENGAHHSVGSNSVSNGFQGKNPSMSIDVNGRRSKGATSNKHSQLQSHSNPSPLQHSSNKHKSAGQANGSKTSSNINDDEDLDMENDGHDTMGAYQVEFSSIDTNIVTSKPVQDLFRQVIAQFRQAQSRKRSLSLTSGVKLHELVAASANTGSNNTQSSIGTESTESSSGSLGSQLPPTPPTSNTDPSNVVSMERESLARPLMKTTVKHILSSSKSTHSPTPQYGLFAESNIGAGRFMMEFKGEVSLKSAYKADPINQYSILATPKPFVLFHPHLNLVVDARRSGNDARFVRRSCVPNTEVKSIVVPGVQDQTVHLGLFAKVPIAKGQEITLDWDWNRDHPALQPIGASSDKPKDNSVKRNTKEIRKAKHLVASTLLAQTDCACENKETCLLHRMLRDGMSESGARDHETPTTTKGNRPKKGTTAESLRQRYGNQRDRPDGKRSADQETSDEDLSIAGSSPRRKSPKASKLESSSKKARHEASPNNLRSNREQDMESDSDSDDQRRRKQPTSERVGSPPKRSNLGSPEMSVREMKQALIQIKKMEDRDAAHAGHAKQKPAEAKLGVTSKSRTRSKGRSQEVEQKPSSSHKNTNAIEDDDVSIGDSGIDSDSNNRSSQKDSFLARNKQSKSQGKWDMEQWDQDMPSHSSAASDSDRTESSSRVLRRASSISSEKKQPYTAASRGKRMANYSASESLSKKRSTSHTLESQDDLQNISRSSSMDGSFVSILGNTSDEEGESFHETERRVLREKNLPKETFPTVSLRSSALPCKKVWKMIYLKQRALAEAEALERAEEMRKKAEEVFDIKMEESDVSINGSNVSTVANDPTAVELPSSESDDALKRPKEPATFQPSFENDDALQPSIVEGDVLNLFHEDVKPENSSSGPVKRGHHLESRAEEKLKSRAPVIKQPVVIKPQESNAGSHTATMTDRLEISQKSNMEPYHAKRAVSNSPIPSKVSLEAAPTSIDTDNHVSNASESIDVEMSEPGPNKGVDGAQNASIAADHVSSLATSQPEPKVEAAPVIPKVKLSLQEYQKQRQEASQRNVYAESEILKQDKTGYEGYDDEDEAFNEASQEPVDIEMVESKGPVTLSVSEKGPSSSGDYFQVESNLPTPLIGLSSRTQSGSTSEYFPVQPFSPASLGPASFSKLNLSPSSPSRSSAPMDTSSRPEVDPSVEGRFLGKPPTGQRLPHSSSPRDPSNANMVLKSSVNKSGSSPPPNNPNNSISGWRTPRNQRGHSPPAPMSIGTNGNYRSMPSSEYRSMDARSSDARLASPRFFGSPSDRSERTAPGSLNSPARERQHSLTSGSIPSSPFEPNHLSSNVHYGYNEEPSFKRTGPLSSPTGHPGSSGPRDYYKGDERARHRSMNGDEWSYGDMDSSGYGGYRGPRGGPPPPPRDRDRERDREREHDRERERERRDRFDRRNDYFGTGPSGPGNGGGQAGNNGAGFYGSNRGPRGGPGVPGGIGGGYGRRPNDYFNGQGREEGYNGNGPSSGKKDGLPDNSSLSY</sequence>
<dbReference type="InterPro" id="IPR013083">
    <property type="entry name" value="Znf_RING/FYVE/PHD"/>
</dbReference>
<feature type="coiled-coil region" evidence="5">
    <location>
        <begin position="953"/>
        <end position="980"/>
    </location>
</feature>
<feature type="compositionally biased region" description="Polar residues" evidence="6">
    <location>
        <begin position="207"/>
        <end position="228"/>
    </location>
</feature>
<feature type="compositionally biased region" description="Basic and acidic residues" evidence="6">
    <location>
        <begin position="572"/>
        <end position="581"/>
    </location>
</feature>
<keyword evidence="1" id="KW-0479">Metal-binding</keyword>
<evidence type="ECO:0000256" key="1">
    <source>
        <dbReference type="ARBA" id="ARBA00022723"/>
    </source>
</evidence>
<gene>
    <name evidence="8" type="ORF">BCR41DRAFT_370832</name>
</gene>
<dbReference type="InterPro" id="IPR019786">
    <property type="entry name" value="Zinc_finger_PHD-type_CS"/>
</dbReference>
<feature type="compositionally biased region" description="Polar residues" evidence="6">
    <location>
        <begin position="1136"/>
        <end position="1148"/>
    </location>
</feature>
<feature type="compositionally biased region" description="Polar residues" evidence="6">
    <location>
        <begin position="755"/>
        <end position="765"/>
    </location>
</feature>
<feature type="region of interest" description="Disordered" evidence="6">
    <location>
        <begin position="321"/>
        <end position="365"/>
    </location>
</feature>
<feature type="compositionally biased region" description="Low complexity" evidence="6">
    <location>
        <begin position="327"/>
        <end position="360"/>
    </location>
</feature>
<dbReference type="GO" id="GO:0006325">
    <property type="term" value="P:chromatin organization"/>
    <property type="evidence" value="ECO:0007669"/>
    <property type="project" value="UniProtKB-KW"/>
</dbReference>
<evidence type="ECO:0000256" key="2">
    <source>
        <dbReference type="ARBA" id="ARBA00022771"/>
    </source>
</evidence>
<keyword evidence="5" id="KW-0175">Coiled coil</keyword>
<dbReference type="Pfam" id="PF20826">
    <property type="entry name" value="PHD_5"/>
    <property type="match status" value="1"/>
</dbReference>
<evidence type="ECO:0000313" key="9">
    <source>
        <dbReference type="Proteomes" id="UP000193648"/>
    </source>
</evidence>
<dbReference type="Gene3D" id="3.30.40.10">
    <property type="entry name" value="Zinc/RING finger domain, C3HC4 (zinc finger)"/>
    <property type="match status" value="1"/>
</dbReference>
<dbReference type="CDD" id="cd15550">
    <property type="entry name" value="PHD_MLL5"/>
    <property type="match status" value="1"/>
</dbReference>
<dbReference type="Proteomes" id="UP000193648">
    <property type="component" value="Unassembled WGS sequence"/>
</dbReference>
<dbReference type="GO" id="GO:0070210">
    <property type="term" value="C:Rpd3L-Expanded complex"/>
    <property type="evidence" value="ECO:0007669"/>
    <property type="project" value="TreeGrafter"/>
</dbReference>
<evidence type="ECO:0000256" key="4">
    <source>
        <dbReference type="ARBA" id="ARBA00022853"/>
    </source>
</evidence>
<feature type="compositionally biased region" description="Basic and acidic residues" evidence="6">
    <location>
        <begin position="1564"/>
        <end position="1594"/>
    </location>
</feature>
<dbReference type="SUPFAM" id="SSF57903">
    <property type="entry name" value="FYVE/PHD zinc finger"/>
    <property type="match status" value="1"/>
</dbReference>
<dbReference type="Gene3D" id="2.170.270.10">
    <property type="entry name" value="SET domain"/>
    <property type="match status" value="1"/>
</dbReference>
<name>A0A1Y2GPM5_9FUNG</name>
<feature type="compositionally biased region" description="Basic and acidic residues" evidence="6">
    <location>
        <begin position="713"/>
        <end position="722"/>
    </location>
</feature>
<dbReference type="InParanoid" id="A0A1Y2GPM5"/>
<dbReference type="InterPro" id="IPR001965">
    <property type="entry name" value="Znf_PHD"/>
</dbReference>
<dbReference type="InterPro" id="IPR011011">
    <property type="entry name" value="Znf_FYVE_PHD"/>
</dbReference>
<dbReference type="SUPFAM" id="SSF82199">
    <property type="entry name" value="SET domain"/>
    <property type="match status" value="1"/>
</dbReference>
<feature type="region of interest" description="Disordered" evidence="6">
    <location>
        <begin position="572"/>
        <end position="921"/>
    </location>
</feature>
<feature type="compositionally biased region" description="Polar residues" evidence="6">
    <location>
        <begin position="236"/>
        <end position="247"/>
    </location>
</feature>
<dbReference type="PANTHER" id="PTHR46462">
    <property type="entry name" value="UPSET, ISOFORM A"/>
    <property type="match status" value="1"/>
</dbReference>
<dbReference type="STRING" id="64571.A0A1Y2GPM5"/>
<evidence type="ECO:0000256" key="6">
    <source>
        <dbReference type="SAM" id="MobiDB-lite"/>
    </source>
</evidence>
<dbReference type="EMBL" id="MCFF01000019">
    <property type="protein sequence ID" value="ORZ15473.1"/>
    <property type="molecule type" value="Genomic_DNA"/>
</dbReference>
<evidence type="ECO:0000259" key="7">
    <source>
        <dbReference type="PROSITE" id="PS50280"/>
    </source>
</evidence>
<feature type="region of interest" description="Disordered" evidence="6">
    <location>
        <begin position="1133"/>
        <end position="1191"/>
    </location>
</feature>
<feature type="compositionally biased region" description="Basic and acidic residues" evidence="6">
    <location>
        <begin position="605"/>
        <end position="617"/>
    </location>
</feature>
<dbReference type="GO" id="GO:0006355">
    <property type="term" value="P:regulation of DNA-templated transcription"/>
    <property type="evidence" value="ECO:0007669"/>
    <property type="project" value="TreeGrafter"/>
</dbReference>
<feature type="compositionally biased region" description="Basic and acidic residues" evidence="6">
    <location>
        <begin position="117"/>
        <end position="136"/>
    </location>
</feature>
<feature type="compositionally biased region" description="Basic residues" evidence="6">
    <location>
        <begin position="137"/>
        <end position="148"/>
    </location>
</feature>
<feature type="compositionally biased region" description="Polar residues" evidence="6">
    <location>
        <begin position="1289"/>
        <end position="1299"/>
    </location>
</feature>
<dbReference type="SMART" id="SM00317">
    <property type="entry name" value="SET"/>
    <property type="match status" value="1"/>
</dbReference>
<evidence type="ECO:0000256" key="3">
    <source>
        <dbReference type="ARBA" id="ARBA00022833"/>
    </source>
</evidence>
<dbReference type="PANTHER" id="PTHR46462:SF3">
    <property type="entry name" value="UPSET, ISOFORM A"/>
    <property type="match status" value="1"/>
</dbReference>
<feature type="compositionally biased region" description="Gly residues" evidence="6">
    <location>
        <begin position="1624"/>
        <end position="1639"/>
    </location>
</feature>
<evidence type="ECO:0000313" key="8">
    <source>
        <dbReference type="EMBL" id="ORZ15473.1"/>
    </source>
</evidence>
<dbReference type="OrthoDB" id="1700726at2759"/>
<keyword evidence="2" id="KW-0863">Zinc-finger</keyword>
<feature type="compositionally biased region" description="Acidic residues" evidence="6">
    <location>
        <begin position="46"/>
        <end position="57"/>
    </location>
</feature>
<protein>
    <recommendedName>
        <fullName evidence="7">SET domain-containing protein</fullName>
    </recommendedName>
</protein>
<dbReference type="GO" id="GO:0008270">
    <property type="term" value="F:zinc ion binding"/>
    <property type="evidence" value="ECO:0007669"/>
    <property type="project" value="UniProtKB-KW"/>
</dbReference>
<dbReference type="Pfam" id="PF00856">
    <property type="entry name" value="SET"/>
    <property type="match status" value="1"/>
</dbReference>
<feature type="domain" description="SET" evidence="7">
    <location>
        <begin position="378"/>
        <end position="506"/>
    </location>
</feature>
<dbReference type="GO" id="GO:0034967">
    <property type="term" value="C:Set3 complex"/>
    <property type="evidence" value="ECO:0007669"/>
    <property type="project" value="TreeGrafter"/>
</dbReference>
<feature type="region of interest" description="Disordered" evidence="6">
    <location>
        <begin position="1046"/>
        <end position="1099"/>
    </location>
</feature>
<accession>A0A1Y2GPM5</accession>
<feature type="region of interest" description="Disordered" evidence="6">
    <location>
        <begin position="1205"/>
        <end position="1676"/>
    </location>
</feature>
<feature type="compositionally biased region" description="Low complexity" evidence="6">
    <location>
        <begin position="773"/>
        <end position="786"/>
    </location>
</feature>
<feature type="compositionally biased region" description="Low complexity" evidence="6">
    <location>
        <begin position="1506"/>
        <end position="1520"/>
    </location>
</feature>
<reference evidence="8 9" key="1">
    <citation type="submission" date="2016-07" db="EMBL/GenBank/DDBJ databases">
        <title>Pervasive Adenine N6-methylation of Active Genes in Fungi.</title>
        <authorList>
            <consortium name="DOE Joint Genome Institute"/>
            <person name="Mondo S.J."/>
            <person name="Dannebaum R.O."/>
            <person name="Kuo R.C."/>
            <person name="Labutti K."/>
            <person name="Haridas S."/>
            <person name="Kuo A."/>
            <person name="Salamov A."/>
            <person name="Ahrendt S.R."/>
            <person name="Lipzen A."/>
            <person name="Sullivan W."/>
            <person name="Andreopoulos W.B."/>
            <person name="Clum A."/>
            <person name="Lindquist E."/>
            <person name="Daum C."/>
            <person name="Ramamoorthy G.K."/>
            <person name="Gryganskyi A."/>
            <person name="Culley D."/>
            <person name="Magnuson J.K."/>
            <person name="James T.Y."/>
            <person name="O'Malley M.A."/>
            <person name="Stajich J.E."/>
            <person name="Spatafora J.W."/>
            <person name="Visel A."/>
            <person name="Grigoriev I.V."/>
        </authorList>
    </citation>
    <scope>NUCLEOTIDE SEQUENCE [LARGE SCALE GENOMIC DNA]</scope>
    <source>
        <strain evidence="8 9">NRRL 3116</strain>
    </source>
</reference>
<feature type="compositionally biased region" description="Low complexity" evidence="6">
    <location>
        <begin position="27"/>
        <end position="43"/>
    </location>
</feature>
<feature type="compositionally biased region" description="Low complexity" evidence="6">
    <location>
        <begin position="1315"/>
        <end position="1336"/>
    </location>
</feature>
<keyword evidence="4" id="KW-0156">Chromatin regulator</keyword>
<keyword evidence="3" id="KW-0862">Zinc</keyword>
<organism evidence="8 9">
    <name type="scientific">Lobosporangium transversale</name>
    <dbReference type="NCBI Taxonomy" id="64571"/>
    <lineage>
        <taxon>Eukaryota</taxon>
        <taxon>Fungi</taxon>
        <taxon>Fungi incertae sedis</taxon>
        <taxon>Mucoromycota</taxon>
        <taxon>Mortierellomycotina</taxon>
        <taxon>Mortierellomycetes</taxon>
        <taxon>Mortierellales</taxon>
        <taxon>Mortierellaceae</taxon>
        <taxon>Lobosporangium</taxon>
    </lineage>
</organism>
<feature type="compositionally biased region" description="Basic and acidic residues" evidence="6">
    <location>
        <begin position="1062"/>
        <end position="1072"/>
    </location>
</feature>
<dbReference type="RefSeq" id="XP_021881221.1">
    <property type="nucleotide sequence ID" value="XM_022026562.1"/>
</dbReference>
<feature type="region of interest" description="Disordered" evidence="6">
    <location>
        <begin position="117"/>
        <end position="261"/>
    </location>
</feature>
<keyword evidence="9" id="KW-1185">Reference proteome</keyword>
<feature type="compositionally biased region" description="Polar residues" evidence="6">
    <location>
        <begin position="1415"/>
        <end position="1429"/>
    </location>
</feature>
<feature type="compositionally biased region" description="Polar residues" evidence="6">
    <location>
        <begin position="873"/>
        <end position="892"/>
    </location>
</feature>
<feature type="compositionally biased region" description="Polar residues" evidence="6">
    <location>
        <begin position="1261"/>
        <end position="1282"/>
    </location>
</feature>
<feature type="compositionally biased region" description="Polar residues" evidence="6">
    <location>
        <begin position="180"/>
        <end position="198"/>
    </location>
</feature>
<proteinExistence type="predicted"/>
<feature type="region of interest" description="Disordered" evidence="6">
    <location>
        <begin position="26"/>
        <end position="57"/>
    </location>
</feature>
<feature type="compositionally biased region" description="Polar residues" evidence="6">
    <location>
        <begin position="151"/>
        <end position="173"/>
    </location>
</feature>
<dbReference type="SMART" id="SM00249">
    <property type="entry name" value="PHD"/>
    <property type="match status" value="1"/>
</dbReference>
<dbReference type="GeneID" id="33568405"/>
<feature type="compositionally biased region" description="Polar residues" evidence="6">
    <location>
        <begin position="1087"/>
        <end position="1098"/>
    </location>
</feature>
<feature type="compositionally biased region" description="Gly residues" evidence="6">
    <location>
        <begin position="1599"/>
        <end position="1617"/>
    </location>
</feature>
<dbReference type="InterPro" id="IPR001214">
    <property type="entry name" value="SET_dom"/>
</dbReference>
<feature type="compositionally biased region" description="Polar residues" evidence="6">
    <location>
        <begin position="1360"/>
        <end position="1372"/>
    </location>
</feature>
<feature type="compositionally biased region" description="Basic and acidic residues" evidence="6">
    <location>
        <begin position="908"/>
        <end position="921"/>
    </location>
</feature>
<feature type="region of interest" description="Disordered" evidence="6">
    <location>
        <begin position="987"/>
        <end position="1031"/>
    </location>
</feature>
<comment type="caution">
    <text evidence="8">The sequence shown here is derived from an EMBL/GenBank/DDBJ whole genome shotgun (WGS) entry which is preliminary data.</text>
</comment>
<dbReference type="PROSITE" id="PS50280">
    <property type="entry name" value="SET"/>
    <property type="match status" value="1"/>
</dbReference>
<evidence type="ECO:0000256" key="5">
    <source>
        <dbReference type="SAM" id="Coils"/>
    </source>
</evidence>
<dbReference type="InterPro" id="IPR046341">
    <property type="entry name" value="SET_dom_sf"/>
</dbReference>
<dbReference type="PROSITE" id="PS01359">
    <property type="entry name" value="ZF_PHD_1"/>
    <property type="match status" value="1"/>
</dbReference>